<dbReference type="Proteomes" id="UP000297229">
    <property type="component" value="Unassembled WGS sequence"/>
</dbReference>
<organism evidence="1 2">
    <name type="scientific">Botrytis elliptica</name>
    <dbReference type="NCBI Taxonomy" id="278938"/>
    <lineage>
        <taxon>Eukaryota</taxon>
        <taxon>Fungi</taxon>
        <taxon>Dikarya</taxon>
        <taxon>Ascomycota</taxon>
        <taxon>Pezizomycotina</taxon>
        <taxon>Leotiomycetes</taxon>
        <taxon>Helotiales</taxon>
        <taxon>Sclerotiniaceae</taxon>
        <taxon>Botrytis</taxon>
    </lineage>
</organism>
<name>A0A4Z1JLB2_9HELO</name>
<dbReference type="EMBL" id="PQXM01000280">
    <property type="protein sequence ID" value="TGO74445.1"/>
    <property type="molecule type" value="Genomic_DNA"/>
</dbReference>
<sequence>MSVQPLRLTAAAQNRKRHDVLLVSKRHKIVRAMIAGIMGCICIHEPRDICSDVSSKGLANYEQFKLVGRDNVDYRSERFPQGDTQEGPAGGR</sequence>
<proteinExistence type="predicted"/>
<accession>A0A4Z1JLB2</accession>
<protein>
    <submittedName>
        <fullName evidence="1">Uncharacterized protein</fullName>
    </submittedName>
</protein>
<dbReference type="AlphaFoldDB" id="A0A4Z1JLB2"/>
<comment type="caution">
    <text evidence="1">The sequence shown here is derived from an EMBL/GenBank/DDBJ whole genome shotgun (WGS) entry which is preliminary data.</text>
</comment>
<evidence type="ECO:0000313" key="2">
    <source>
        <dbReference type="Proteomes" id="UP000297229"/>
    </source>
</evidence>
<gene>
    <name evidence="1" type="ORF">BELL_0282g00070</name>
</gene>
<evidence type="ECO:0000313" key="1">
    <source>
        <dbReference type="EMBL" id="TGO74445.1"/>
    </source>
</evidence>
<keyword evidence="2" id="KW-1185">Reference proteome</keyword>
<reference evidence="1 2" key="1">
    <citation type="submission" date="2017-12" db="EMBL/GenBank/DDBJ databases">
        <title>Comparative genomics of Botrytis spp.</title>
        <authorList>
            <person name="Valero-Jimenez C.A."/>
            <person name="Tapia P."/>
            <person name="Veloso J."/>
            <person name="Silva-Moreno E."/>
            <person name="Staats M."/>
            <person name="Valdes J.H."/>
            <person name="Van Kan J.A.L."/>
        </authorList>
    </citation>
    <scope>NUCLEOTIDE SEQUENCE [LARGE SCALE GENOMIC DNA]</scope>
    <source>
        <strain evidence="1 2">Be9601</strain>
    </source>
</reference>